<keyword evidence="3" id="KW-1185">Reference proteome</keyword>
<name>A0A4Y2H095_ARAVE</name>
<evidence type="ECO:0000313" key="3">
    <source>
        <dbReference type="Proteomes" id="UP000499080"/>
    </source>
</evidence>
<accession>A0A4Y2H095</accession>
<dbReference type="EMBL" id="BGPR01001640">
    <property type="protein sequence ID" value="GBM58579.1"/>
    <property type="molecule type" value="Genomic_DNA"/>
</dbReference>
<comment type="caution">
    <text evidence="2">The sequence shown here is derived from an EMBL/GenBank/DDBJ whole genome shotgun (WGS) entry which is preliminary data.</text>
</comment>
<evidence type="ECO:0000313" key="2">
    <source>
        <dbReference type="EMBL" id="GBM58579.1"/>
    </source>
</evidence>
<gene>
    <name evidence="2" type="ORF">AVEN_222803_1</name>
</gene>
<protein>
    <submittedName>
        <fullName evidence="2">Uncharacterized protein</fullName>
    </submittedName>
</protein>
<reference evidence="2 3" key="1">
    <citation type="journal article" date="2019" name="Sci. Rep.">
        <title>Orb-weaving spider Araneus ventricosus genome elucidates the spidroin gene catalogue.</title>
        <authorList>
            <person name="Kono N."/>
            <person name="Nakamura H."/>
            <person name="Ohtoshi R."/>
            <person name="Moran D.A.P."/>
            <person name="Shinohara A."/>
            <person name="Yoshida Y."/>
            <person name="Fujiwara M."/>
            <person name="Mori M."/>
            <person name="Tomita M."/>
            <person name="Arakawa K."/>
        </authorList>
    </citation>
    <scope>NUCLEOTIDE SEQUENCE [LARGE SCALE GENOMIC DNA]</scope>
</reference>
<feature type="region of interest" description="Disordered" evidence="1">
    <location>
        <begin position="1"/>
        <end position="20"/>
    </location>
</feature>
<evidence type="ECO:0000256" key="1">
    <source>
        <dbReference type="SAM" id="MobiDB-lite"/>
    </source>
</evidence>
<proteinExistence type="predicted"/>
<sequence>MQHEFSRNMGGHLSQRHTPSLKALGNGLRFARITGPPITLISKAISEPPLPSEEPNRLKPAFVAVKRKRERLVRYERVQSFPSDRK</sequence>
<dbReference type="AlphaFoldDB" id="A0A4Y2H095"/>
<dbReference type="Proteomes" id="UP000499080">
    <property type="component" value="Unassembled WGS sequence"/>
</dbReference>
<organism evidence="2 3">
    <name type="scientific">Araneus ventricosus</name>
    <name type="common">Orbweaver spider</name>
    <name type="synonym">Epeira ventricosa</name>
    <dbReference type="NCBI Taxonomy" id="182803"/>
    <lineage>
        <taxon>Eukaryota</taxon>
        <taxon>Metazoa</taxon>
        <taxon>Ecdysozoa</taxon>
        <taxon>Arthropoda</taxon>
        <taxon>Chelicerata</taxon>
        <taxon>Arachnida</taxon>
        <taxon>Araneae</taxon>
        <taxon>Araneomorphae</taxon>
        <taxon>Entelegynae</taxon>
        <taxon>Araneoidea</taxon>
        <taxon>Araneidae</taxon>
        <taxon>Araneus</taxon>
    </lineage>
</organism>